<dbReference type="SMART" id="SM00198">
    <property type="entry name" value="SCP"/>
    <property type="match status" value="1"/>
</dbReference>
<comment type="caution">
    <text evidence="9">Lacks conserved residue(s) required for the propagation of feature annotation.</text>
</comment>
<keyword evidence="5" id="KW-0632">Potassium channel impairing toxin</keyword>
<comment type="similarity">
    <text evidence="2">Belongs to the CRISP family.</text>
</comment>
<sequence length="208" mass="23875">MDDIHDSEAVVAIFQRACIQSVKDSPLVSPAHPTRPWSGTAARNVKYWADRCIYKHSSSSQRTIENGVVCGEDLFYAGVPIVWSEVIRAWFKEKVHFTQVWRTLVWYKSYLIACAVSKCQHKIYNYFYVCYYCPGGNAIGINYYTPYKRGQPCHNCPQNCDDGLCSDQSLLYEDVYSNCVNIKKRYTCNNPLMKPYCSACCQCTSEIQ</sequence>
<feature type="disulfide bond" evidence="9">
    <location>
        <begin position="188"/>
        <end position="201"/>
    </location>
</feature>
<dbReference type="Pfam" id="PF00188">
    <property type="entry name" value="CAP"/>
    <property type="match status" value="1"/>
</dbReference>
<dbReference type="SUPFAM" id="SSF55797">
    <property type="entry name" value="PR-1-like"/>
    <property type="match status" value="1"/>
</dbReference>
<dbReference type="InterPro" id="IPR013871">
    <property type="entry name" value="Cysteine_rich_secretory"/>
</dbReference>
<evidence type="ECO:0000256" key="1">
    <source>
        <dbReference type="ARBA" id="ARBA00003967"/>
    </source>
</evidence>
<evidence type="ECO:0000256" key="8">
    <source>
        <dbReference type="ARBA" id="ARBA00023157"/>
    </source>
</evidence>
<evidence type="ECO:0000313" key="11">
    <source>
        <dbReference type="Ensembl" id="ENSVKKP00000004957.1"/>
    </source>
</evidence>
<name>A0A8D2J102_VARKO</name>
<comment type="function">
    <text evidence="1">Blocks ryanodine receptors, and potassium channels.</text>
</comment>
<dbReference type="AlphaFoldDB" id="A0A8D2J102"/>
<accession>A0A8D2J102</accession>
<dbReference type="SUPFAM" id="SSF57546">
    <property type="entry name" value="Crisp domain-like"/>
    <property type="match status" value="1"/>
</dbReference>
<dbReference type="InterPro" id="IPR035940">
    <property type="entry name" value="CAP_sf"/>
</dbReference>
<keyword evidence="12" id="KW-1185">Reference proteome</keyword>
<evidence type="ECO:0000256" key="3">
    <source>
        <dbReference type="ARBA" id="ARBA00022656"/>
    </source>
</evidence>
<keyword evidence="7" id="KW-0872">Ion channel impairing toxin</keyword>
<dbReference type="Proteomes" id="UP000694545">
    <property type="component" value="Unplaced"/>
</dbReference>
<dbReference type="PANTHER" id="PTHR10334">
    <property type="entry name" value="CYSTEINE-RICH SECRETORY PROTEIN-RELATED"/>
    <property type="match status" value="1"/>
</dbReference>
<organism evidence="11 12">
    <name type="scientific">Varanus komodoensis</name>
    <name type="common">Komodo dragon</name>
    <dbReference type="NCBI Taxonomy" id="61221"/>
    <lineage>
        <taxon>Eukaryota</taxon>
        <taxon>Metazoa</taxon>
        <taxon>Chordata</taxon>
        <taxon>Craniata</taxon>
        <taxon>Vertebrata</taxon>
        <taxon>Euteleostomi</taxon>
        <taxon>Lepidosauria</taxon>
        <taxon>Squamata</taxon>
        <taxon>Bifurcata</taxon>
        <taxon>Unidentata</taxon>
        <taxon>Episquamata</taxon>
        <taxon>Toxicofera</taxon>
        <taxon>Anguimorpha</taxon>
        <taxon>Paleoanguimorpha</taxon>
        <taxon>Varanoidea</taxon>
        <taxon>Varanidae</taxon>
        <taxon>Varanus</taxon>
    </lineage>
</organism>
<feature type="domain" description="ShKT" evidence="10">
    <location>
        <begin position="170"/>
        <end position="203"/>
    </location>
</feature>
<evidence type="ECO:0000256" key="7">
    <source>
        <dbReference type="ARBA" id="ARBA00022872"/>
    </source>
</evidence>
<evidence type="ECO:0000313" key="12">
    <source>
        <dbReference type="Proteomes" id="UP000694545"/>
    </source>
</evidence>
<evidence type="ECO:0000256" key="6">
    <source>
        <dbReference type="ARBA" id="ARBA00022831"/>
    </source>
</evidence>
<evidence type="ECO:0000256" key="9">
    <source>
        <dbReference type="PROSITE-ProRule" id="PRU01005"/>
    </source>
</evidence>
<dbReference type="GO" id="GO:0090729">
    <property type="term" value="F:toxin activity"/>
    <property type="evidence" value="ECO:0007669"/>
    <property type="project" value="UniProtKB-KW"/>
</dbReference>
<dbReference type="Pfam" id="PF08562">
    <property type="entry name" value="Crisp"/>
    <property type="match status" value="1"/>
</dbReference>
<keyword evidence="8 9" id="KW-1015">Disulfide bond</keyword>
<dbReference type="PROSITE" id="PS51670">
    <property type="entry name" value="SHKT"/>
    <property type="match status" value="1"/>
</dbReference>
<dbReference type="Ensembl" id="ENSVKKT00000005094.1">
    <property type="protein sequence ID" value="ENSVKKP00000004957.1"/>
    <property type="gene ID" value="ENSVKKG00000003679.1"/>
</dbReference>
<dbReference type="InterPro" id="IPR042076">
    <property type="entry name" value="Crisp-like_dom"/>
</dbReference>
<reference evidence="11" key="1">
    <citation type="submission" date="2025-05" db="UniProtKB">
        <authorList>
            <consortium name="Ensembl"/>
        </authorList>
    </citation>
    <scope>IDENTIFICATION</scope>
</reference>
<dbReference type="GO" id="GO:0005246">
    <property type="term" value="F:calcium channel regulator activity"/>
    <property type="evidence" value="ECO:0007669"/>
    <property type="project" value="UniProtKB-KW"/>
</dbReference>
<keyword evidence="4" id="KW-0528">Neurotoxin</keyword>
<evidence type="ECO:0000256" key="5">
    <source>
        <dbReference type="ARBA" id="ARBA00022773"/>
    </source>
</evidence>
<keyword evidence="6" id="KW-0108">Calcium channel impairing toxin</keyword>
<dbReference type="GO" id="GO:0015459">
    <property type="term" value="F:potassium channel regulator activity"/>
    <property type="evidence" value="ECO:0007669"/>
    <property type="project" value="UniProtKB-KW"/>
</dbReference>
<evidence type="ECO:0000256" key="2">
    <source>
        <dbReference type="ARBA" id="ARBA00009923"/>
    </source>
</evidence>
<dbReference type="Ensembl" id="ENSVKKT00000011722.1">
    <property type="protein sequence ID" value="ENSVKKP00000011451.1"/>
    <property type="gene ID" value="ENSVKKG00000007981.1"/>
</dbReference>
<evidence type="ECO:0000256" key="4">
    <source>
        <dbReference type="ARBA" id="ARBA00022699"/>
    </source>
</evidence>
<dbReference type="InterPro" id="IPR014044">
    <property type="entry name" value="CAP_dom"/>
</dbReference>
<feature type="disulfide bond" evidence="9">
    <location>
        <begin position="179"/>
        <end position="197"/>
    </location>
</feature>
<dbReference type="InterPro" id="IPR001283">
    <property type="entry name" value="CRISP-related"/>
</dbReference>
<protein>
    <recommendedName>
        <fullName evidence="10">ShKT domain-containing protein</fullName>
    </recommendedName>
</protein>
<proteinExistence type="inferred from homology"/>
<dbReference type="Gene3D" id="3.40.33.10">
    <property type="entry name" value="CAP"/>
    <property type="match status" value="1"/>
</dbReference>
<dbReference type="InterPro" id="IPR003582">
    <property type="entry name" value="ShKT_dom"/>
</dbReference>
<evidence type="ECO:0000259" key="10">
    <source>
        <dbReference type="PROSITE" id="PS51670"/>
    </source>
</evidence>
<keyword evidence="3" id="KW-0800">Toxin</keyword>
<dbReference type="Gene3D" id="1.10.10.740">
    <property type="entry name" value="Crisp domain"/>
    <property type="match status" value="1"/>
</dbReference>